<evidence type="ECO:0000256" key="2">
    <source>
        <dbReference type="SAM" id="Phobius"/>
    </source>
</evidence>
<feature type="transmembrane region" description="Helical" evidence="2">
    <location>
        <begin position="250"/>
        <end position="271"/>
    </location>
</feature>
<accession>A0A8H2Y1C7</accession>
<protein>
    <recommendedName>
        <fullName evidence="5">Transmembrane protein</fullName>
    </recommendedName>
</protein>
<evidence type="ECO:0008006" key="5">
    <source>
        <dbReference type="Google" id="ProtNLM"/>
    </source>
</evidence>
<feature type="transmembrane region" description="Helical" evidence="2">
    <location>
        <begin position="223"/>
        <end position="243"/>
    </location>
</feature>
<feature type="region of interest" description="Disordered" evidence="1">
    <location>
        <begin position="433"/>
        <end position="457"/>
    </location>
</feature>
<dbReference type="AlphaFoldDB" id="A0A8H2Y1C7"/>
<feature type="region of interest" description="Disordered" evidence="1">
    <location>
        <begin position="285"/>
        <end position="312"/>
    </location>
</feature>
<gene>
    <name evidence="3" type="ORF">RDB_LOCUS29974</name>
</gene>
<evidence type="ECO:0000313" key="4">
    <source>
        <dbReference type="Proteomes" id="UP000663853"/>
    </source>
</evidence>
<feature type="transmembrane region" description="Helical" evidence="2">
    <location>
        <begin position="184"/>
        <end position="203"/>
    </location>
</feature>
<sequence>MSLVSLAQLPGGESQLVSYTIFPNGGMRALSATVHFTGSSILSYCVARRVKTIRVASVNDLKNLSWPRFCVVMILIISWMFIFATGILIHGVGLSSQNACTSGVFMCIWLYALTKVFIYAFLTEKVRVVWDVVTLPRLSSPVYIICLVVMVPFAAMPIMMTIGRIAIFRSDMTCIIGLRPFSSIALLSYDLFTNVFLNAMFLWPLLRSKLINYRLRVVARRTLVAAVAALATSITNVAVLTVLKHELGWVCLGSCTTDVTLNALVIFWLTMPTANCFTNEPATRPGNLHALQQSSHNKPDTEPTVHKPASTKSPMVILAPPTVHKSRASVNASIFNKSLGTSTSGQPGFAEAHDLQYTASLPEFPVSPTVASTSVGNVSMLAGPPGDDMNSARRSTALRSLGEFFGLSRHRPEQDVEVHVEVVTQHDVELGDLASGRAKQDDDDSLDQTKLASEWYR</sequence>
<dbReference type="EMBL" id="CAJMXA010000564">
    <property type="protein sequence ID" value="CAE6435777.1"/>
    <property type="molecule type" value="Genomic_DNA"/>
</dbReference>
<feature type="transmembrane region" description="Helical" evidence="2">
    <location>
        <begin position="101"/>
        <end position="122"/>
    </location>
</feature>
<keyword evidence="2" id="KW-0472">Membrane</keyword>
<comment type="caution">
    <text evidence="3">The sequence shown here is derived from an EMBL/GenBank/DDBJ whole genome shotgun (WGS) entry which is preliminary data.</text>
</comment>
<feature type="transmembrane region" description="Helical" evidence="2">
    <location>
        <begin position="66"/>
        <end position="89"/>
    </location>
</feature>
<dbReference type="PANTHER" id="PTHR38848">
    <property type="entry name" value="G-PROTEIN COUPLED RECEPTORS FAMILY 3 PROFILE DOMAIN-CONTAINING PROTEIN"/>
    <property type="match status" value="1"/>
</dbReference>
<evidence type="ECO:0000313" key="3">
    <source>
        <dbReference type="EMBL" id="CAE6435777.1"/>
    </source>
</evidence>
<reference evidence="3" key="1">
    <citation type="submission" date="2021-01" db="EMBL/GenBank/DDBJ databases">
        <authorList>
            <person name="Kaushik A."/>
        </authorList>
    </citation>
    <scope>NUCLEOTIDE SEQUENCE</scope>
    <source>
        <strain evidence="3">AG6-10EEA</strain>
    </source>
</reference>
<organism evidence="3 4">
    <name type="scientific">Rhizoctonia solani</name>
    <dbReference type="NCBI Taxonomy" id="456999"/>
    <lineage>
        <taxon>Eukaryota</taxon>
        <taxon>Fungi</taxon>
        <taxon>Dikarya</taxon>
        <taxon>Basidiomycota</taxon>
        <taxon>Agaricomycotina</taxon>
        <taxon>Agaricomycetes</taxon>
        <taxon>Cantharellales</taxon>
        <taxon>Ceratobasidiaceae</taxon>
        <taxon>Rhizoctonia</taxon>
    </lineage>
</organism>
<evidence type="ECO:0000256" key="1">
    <source>
        <dbReference type="SAM" id="MobiDB-lite"/>
    </source>
</evidence>
<dbReference type="Proteomes" id="UP000663853">
    <property type="component" value="Unassembled WGS sequence"/>
</dbReference>
<proteinExistence type="predicted"/>
<name>A0A8H2Y1C7_9AGAM</name>
<keyword evidence="2" id="KW-1133">Transmembrane helix</keyword>
<feature type="transmembrane region" description="Helical" evidence="2">
    <location>
        <begin position="142"/>
        <end position="163"/>
    </location>
</feature>
<keyword evidence="2" id="KW-0812">Transmembrane</keyword>
<dbReference type="PANTHER" id="PTHR38848:SF3">
    <property type="entry name" value="G-PROTEIN COUPLED RECEPTORS FAMILY 3 PROFILE DOMAIN-CONTAINING PROTEIN"/>
    <property type="match status" value="1"/>
</dbReference>